<dbReference type="NCBIfam" id="NF002378">
    <property type="entry name" value="PRK01372.1"/>
    <property type="match status" value="1"/>
</dbReference>
<dbReference type="InterPro" id="IPR000291">
    <property type="entry name" value="D-Ala_lig_Van_CS"/>
</dbReference>
<evidence type="ECO:0000256" key="3">
    <source>
        <dbReference type="ARBA" id="ARBA00022490"/>
    </source>
</evidence>
<keyword evidence="5 11" id="KW-0547">Nucleotide-binding</keyword>
<keyword evidence="9 10" id="KW-0961">Cell wall biogenesis/degradation</keyword>
<comment type="catalytic activity">
    <reaction evidence="10">
        <text>2 D-alanine + ATP = D-alanyl-D-alanine + ADP + phosphate + H(+)</text>
        <dbReference type="Rhea" id="RHEA:11224"/>
        <dbReference type="ChEBI" id="CHEBI:15378"/>
        <dbReference type="ChEBI" id="CHEBI:30616"/>
        <dbReference type="ChEBI" id="CHEBI:43474"/>
        <dbReference type="ChEBI" id="CHEBI:57416"/>
        <dbReference type="ChEBI" id="CHEBI:57822"/>
        <dbReference type="ChEBI" id="CHEBI:456216"/>
        <dbReference type="EC" id="6.3.2.4"/>
    </reaction>
</comment>
<dbReference type="EMBL" id="CP134050">
    <property type="protein sequence ID" value="WNC12115.1"/>
    <property type="molecule type" value="Genomic_DNA"/>
</dbReference>
<dbReference type="SUPFAM" id="SSF52440">
    <property type="entry name" value="PreATP-grasp domain"/>
    <property type="match status" value="1"/>
</dbReference>
<dbReference type="InterPro" id="IPR005905">
    <property type="entry name" value="D_ala_D_ala"/>
</dbReference>
<evidence type="ECO:0000313" key="14">
    <source>
        <dbReference type="Proteomes" id="UP001256827"/>
    </source>
</evidence>
<dbReference type="InterPro" id="IPR011127">
    <property type="entry name" value="Dala_Dala_lig_N"/>
</dbReference>
<dbReference type="InterPro" id="IPR011761">
    <property type="entry name" value="ATP-grasp"/>
</dbReference>
<evidence type="ECO:0000313" key="13">
    <source>
        <dbReference type="EMBL" id="WNC12115.1"/>
    </source>
</evidence>
<comment type="subcellular location">
    <subcellularLocation>
        <location evidence="1 10">Cytoplasm</location>
    </subcellularLocation>
</comment>
<sequence length="314" mass="34453">MKIGVIMGGISSEREVSLKTGQEMIRHLDGSRYEAVPIVIEQRADLIKQVQRAGIDIALLALHGRYGEDGTVQGALETLGIPYTGSGVLASSLCMNKQLAKMLLRAAGVHAPAGLYWKKMDDYDRLAVEQLGYPVIVKPNTGGSSIGVQLVQNEKELLPAVQEAFSLDEAILIEPFLKGTELTCSILEDEVLPILGIRSAHSEWFDYKAKYEVGGAEEKVIQLPPATLQRVHEAALASYRLLQCNVYARVDMILHEDTPYVLEVNTLPGMTAGSLLPKSAEAAGMTFSQLLDRIIARSLYERKQEWGKSERSSD</sequence>
<dbReference type="RefSeq" id="WP_310763383.1">
    <property type="nucleotide sequence ID" value="NZ_CP134050.1"/>
</dbReference>
<dbReference type="PROSITE" id="PS00844">
    <property type="entry name" value="DALA_DALA_LIGASE_2"/>
    <property type="match status" value="1"/>
</dbReference>
<dbReference type="InterPro" id="IPR016185">
    <property type="entry name" value="PreATP-grasp_dom_sf"/>
</dbReference>
<evidence type="ECO:0000256" key="5">
    <source>
        <dbReference type="ARBA" id="ARBA00022741"/>
    </source>
</evidence>
<accession>A0ABY9SWC5</accession>
<evidence type="ECO:0000256" key="8">
    <source>
        <dbReference type="ARBA" id="ARBA00022984"/>
    </source>
</evidence>
<evidence type="ECO:0000256" key="1">
    <source>
        <dbReference type="ARBA" id="ARBA00004496"/>
    </source>
</evidence>
<name>A0ABY9SWC5_BREBE</name>
<dbReference type="InterPro" id="IPR011095">
    <property type="entry name" value="Dala_Dala_lig_C"/>
</dbReference>
<keyword evidence="4 10" id="KW-0436">Ligase</keyword>
<dbReference type="PROSITE" id="PS00843">
    <property type="entry name" value="DALA_DALA_LIGASE_1"/>
    <property type="match status" value="1"/>
</dbReference>
<evidence type="ECO:0000256" key="4">
    <source>
        <dbReference type="ARBA" id="ARBA00022598"/>
    </source>
</evidence>
<dbReference type="PROSITE" id="PS50975">
    <property type="entry name" value="ATP_GRASP"/>
    <property type="match status" value="1"/>
</dbReference>
<evidence type="ECO:0000256" key="9">
    <source>
        <dbReference type="ARBA" id="ARBA00023316"/>
    </source>
</evidence>
<comment type="function">
    <text evidence="10">Cell wall formation.</text>
</comment>
<dbReference type="Pfam" id="PF07478">
    <property type="entry name" value="Dala_Dala_lig_C"/>
    <property type="match status" value="1"/>
</dbReference>
<organism evidence="13 14">
    <name type="scientific">Brevibacillus brevis</name>
    <name type="common">Bacillus brevis</name>
    <dbReference type="NCBI Taxonomy" id="1393"/>
    <lineage>
        <taxon>Bacteria</taxon>
        <taxon>Bacillati</taxon>
        <taxon>Bacillota</taxon>
        <taxon>Bacilli</taxon>
        <taxon>Bacillales</taxon>
        <taxon>Paenibacillaceae</taxon>
        <taxon>Brevibacillus</taxon>
    </lineage>
</organism>
<dbReference type="EC" id="6.3.2.4" evidence="10"/>
<dbReference type="Proteomes" id="UP001256827">
    <property type="component" value="Chromosome"/>
</dbReference>
<evidence type="ECO:0000256" key="7">
    <source>
        <dbReference type="ARBA" id="ARBA00022960"/>
    </source>
</evidence>
<dbReference type="Gene3D" id="3.30.470.20">
    <property type="entry name" value="ATP-grasp fold, B domain"/>
    <property type="match status" value="1"/>
</dbReference>
<dbReference type="Gene3D" id="3.40.50.20">
    <property type="match status" value="1"/>
</dbReference>
<dbReference type="Pfam" id="PF01820">
    <property type="entry name" value="Dala_Dala_lig_N"/>
    <property type="match status" value="2"/>
</dbReference>
<keyword evidence="6 11" id="KW-0067">ATP-binding</keyword>
<dbReference type="PIRSF" id="PIRSF039102">
    <property type="entry name" value="Ddl/VanB"/>
    <property type="match status" value="1"/>
</dbReference>
<keyword evidence="14" id="KW-1185">Reference proteome</keyword>
<dbReference type="HAMAP" id="MF_00047">
    <property type="entry name" value="Dala_Dala_lig"/>
    <property type="match status" value="1"/>
</dbReference>
<dbReference type="GO" id="GO:0008716">
    <property type="term" value="F:D-alanine-D-alanine ligase activity"/>
    <property type="evidence" value="ECO:0007669"/>
    <property type="project" value="UniProtKB-EC"/>
</dbReference>
<dbReference type="SUPFAM" id="SSF56059">
    <property type="entry name" value="Glutathione synthetase ATP-binding domain-like"/>
    <property type="match status" value="1"/>
</dbReference>
<dbReference type="PANTHER" id="PTHR23132">
    <property type="entry name" value="D-ALANINE--D-ALANINE LIGASE"/>
    <property type="match status" value="1"/>
</dbReference>
<comment type="similarity">
    <text evidence="2 10">Belongs to the D-alanine--D-alanine ligase family.</text>
</comment>
<feature type="domain" description="ATP-grasp" evidence="12">
    <location>
        <begin position="101"/>
        <end position="296"/>
    </location>
</feature>
<protein>
    <recommendedName>
        <fullName evidence="10">D-alanine--D-alanine ligase</fullName>
        <ecNumber evidence="10">6.3.2.4</ecNumber>
    </recommendedName>
    <alternativeName>
        <fullName evidence="10">D-Ala-D-Ala ligase</fullName>
    </alternativeName>
    <alternativeName>
        <fullName evidence="10">D-alanylalanine synthetase</fullName>
    </alternativeName>
</protein>
<gene>
    <name evidence="10" type="primary">ddl</name>
    <name evidence="13" type="ORF">RGB73_15330</name>
</gene>
<dbReference type="NCBIfam" id="TIGR01205">
    <property type="entry name" value="D_ala_D_alaTIGR"/>
    <property type="match status" value="1"/>
</dbReference>
<keyword evidence="3 10" id="KW-0963">Cytoplasm</keyword>
<evidence type="ECO:0000256" key="10">
    <source>
        <dbReference type="HAMAP-Rule" id="MF_00047"/>
    </source>
</evidence>
<keyword evidence="7 10" id="KW-0133">Cell shape</keyword>
<dbReference type="PANTHER" id="PTHR23132:SF23">
    <property type="entry name" value="D-ALANINE--D-ALANINE LIGASE B"/>
    <property type="match status" value="1"/>
</dbReference>
<evidence type="ECO:0000256" key="2">
    <source>
        <dbReference type="ARBA" id="ARBA00010871"/>
    </source>
</evidence>
<dbReference type="InterPro" id="IPR013815">
    <property type="entry name" value="ATP_grasp_subdomain_1"/>
</dbReference>
<keyword evidence="8 10" id="KW-0573">Peptidoglycan synthesis</keyword>
<dbReference type="Gene3D" id="3.30.1490.20">
    <property type="entry name" value="ATP-grasp fold, A domain"/>
    <property type="match status" value="1"/>
</dbReference>
<evidence type="ECO:0000256" key="6">
    <source>
        <dbReference type="ARBA" id="ARBA00022840"/>
    </source>
</evidence>
<evidence type="ECO:0000259" key="12">
    <source>
        <dbReference type="PROSITE" id="PS50975"/>
    </source>
</evidence>
<reference evidence="13 14" key="1">
    <citation type="submission" date="2023-09" db="EMBL/GenBank/DDBJ databases">
        <title>Complete Genome and Methylome dissection of Bacillus brevis NEB573 original source of BbsI restriction endonuclease.</title>
        <authorList>
            <person name="Fomenkov A."/>
            <person name="Roberts R.D."/>
        </authorList>
    </citation>
    <scope>NUCLEOTIDE SEQUENCE [LARGE SCALE GENOMIC DNA]</scope>
    <source>
        <strain evidence="13 14">NEB573</strain>
    </source>
</reference>
<evidence type="ECO:0000256" key="11">
    <source>
        <dbReference type="PROSITE-ProRule" id="PRU00409"/>
    </source>
</evidence>
<proteinExistence type="inferred from homology"/>
<comment type="pathway">
    <text evidence="10">Cell wall biogenesis; peptidoglycan biosynthesis.</text>
</comment>